<gene>
    <name evidence="1" type="ORF">NEF87_005096</name>
</gene>
<evidence type="ECO:0008006" key="3">
    <source>
        <dbReference type="Google" id="ProtNLM"/>
    </source>
</evidence>
<evidence type="ECO:0000313" key="1">
    <source>
        <dbReference type="EMBL" id="UYP48811.1"/>
    </source>
</evidence>
<sequence>MMNLDPGPFLKVLHTVNSPKKVPKVIEKLRKKGYDPVFSIQNPKSGKIDIGIFDESRLNVLDQFNNSPRYKKEKCPICGKMISENQFFKCVNCDAHECVECGMKRLYNNVVPVIHTCGEDNFEFLGNIGQCFKCHQLLGFRAAPQTLRMKMIAKVVPSGQAMLIVGMKGIFHADKVYIENEIHHIFKQNRLLLSHLKDIQSEEKWFQTIKTIRSNYLRMGWSASYITSVLNKYIRLLNRTNQSLSDRKMQELDQYLQLMENLTLILVNCQDPQIYNQKIAKLLLEKNIMQLEPNVGKFIDISFFDALKAINECNTAGNLKSNLFHIRNHIENVVTLSQIDEIIENFPFQNLC</sequence>
<keyword evidence="2" id="KW-1185">Reference proteome</keyword>
<reference evidence="1" key="1">
    <citation type="submission" date="2022-09" db="EMBL/GenBank/DDBJ databases">
        <title>Actin cytoskeleton and complex cell architecture in an #Asgard archaeon.</title>
        <authorList>
            <person name="Ponce Toledo R.I."/>
            <person name="Schleper C."/>
            <person name="Rodrigues Oliveira T."/>
            <person name="Wollweber F."/>
            <person name="Xu J."/>
            <person name="Rittmann S."/>
            <person name="Klingl A."/>
            <person name="Pilhofer M."/>
        </authorList>
    </citation>
    <scope>NUCLEOTIDE SEQUENCE</scope>
    <source>
        <strain evidence="1">B-35</strain>
    </source>
</reference>
<name>A0ABY6I201_9ARCH</name>
<proteinExistence type="predicted"/>
<dbReference type="EMBL" id="CP104013">
    <property type="protein sequence ID" value="UYP48811.1"/>
    <property type="molecule type" value="Genomic_DNA"/>
</dbReference>
<organism evidence="1 2">
    <name type="scientific">Candidatus Lokiarchaeum ossiferum</name>
    <dbReference type="NCBI Taxonomy" id="2951803"/>
    <lineage>
        <taxon>Archaea</taxon>
        <taxon>Promethearchaeati</taxon>
        <taxon>Promethearchaeota</taxon>
        <taxon>Promethearchaeia</taxon>
        <taxon>Promethearchaeales</taxon>
        <taxon>Promethearchaeaceae</taxon>
        <taxon>Candidatus Lokiarchaeum</taxon>
    </lineage>
</organism>
<evidence type="ECO:0000313" key="2">
    <source>
        <dbReference type="Proteomes" id="UP001208689"/>
    </source>
</evidence>
<accession>A0ABY6I201</accession>
<protein>
    <recommendedName>
        <fullName evidence="3">Thaumarchaeal output domain-containing protein</fullName>
    </recommendedName>
</protein>
<dbReference type="Proteomes" id="UP001208689">
    <property type="component" value="Chromosome"/>
</dbReference>